<name>A0A7T8GT24_CALRO</name>
<dbReference type="AlphaFoldDB" id="A0A7T8GT24"/>
<sequence length="74" mass="8186">MPLRPYTGPNVPLGGCQRMFMFLRPAAHGNSSCTPVATPPLAIDVNVLDPPEDYFPKFVHRGSPFFTIQTINQL</sequence>
<evidence type="ECO:0000313" key="2">
    <source>
        <dbReference type="Proteomes" id="UP000595437"/>
    </source>
</evidence>
<proteinExistence type="predicted"/>
<reference evidence="2" key="1">
    <citation type="submission" date="2021-01" db="EMBL/GenBank/DDBJ databases">
        <title>Caligus Genome Assembly.</title>
        <authorList>
            <person name="Gallardo-Escarate C."/>
        </authorList>
    </citation>
    <scope>NUCLEOTIDE SEQUENCE [LARGE SCALE GENOMIC DNA]</scope>
</reference>
<protein>
    <submittedName>
        <fullName evidence="1">Uncharacterized protein</fullName>
    </submittedName>
</protein>
<keyword evidence="2" id="KW-1185">Reference proteome</keyword>
<dbReference type="EMBL" id="CP045901">
    <property type="protein sequence ID" value="QQP37304.1"/>
    <property type="molecule type" value="Genomic_DNA"/>
</dbReference>
<organism evidence="1 2">
    <name type="scientific">Caligus rogercresseyi</name>
    <name type="common">Sea louse</name>
    <dbReference type="NCBI Taxonomy" id="217165"/>
    <lineage>
        <taxon>Eukaryota</taxon>
        <taxon>Metazoa</taxon>
        <taxon>Ecdysozoa</taxon>
        <taxon>Arthropoda</taxon>
        <taxon>Crustacea</taxon>
        <taxon>Multicrustacea</taxon>
        <taxon>Hexanauplia</taxon>
        <taxon>Copepoda</taxon>
        <taxon>Siphonostomatoida</taxon>
        <taxon>Caligidae</taxon>
        <taxon>Caligus</taxon>
    </lineage>
</organism>
<dbReference type="Proteomes" id="UP000595437">
    <property type="component" value="Chromosome 12"/>
</dbReference>
<gene>
    <name evidence="1" type="ORF">FKW44_017529</name>
</gene>
<accession>A0A7T8GT24</accession>
<evidence type="ECO:0000313" key="1">
    <source>
        <dbReference type="EMBL" id="QQP37304.1"/>
    </source>
</evidence>